<dbReference type="HOGENOM" id="CLU_144126_0_0_9"/>
<sequence length="113" mass="12524">MKEITQIVQEMISAHSCYQGLKDAGQAYLDSIGTDMEKQAAKKLIEVTEDSVQSIDEVLEFFQSERGKQVFGEETAANLTKQAKEVKAKDGKYCFCPACTAGVELLKRKAEIL</sequence>
<accession>G9X3J4</accession>
<comment type="caution">
    <text evidence="1">The sequence shown here is derived from an EMBL/GenBank/DDBJ whole genome shotgun (WGS) entry which is preliminary data.</text>
</comment>
<name>G9X3J4_9FIRM</name>
<dbReference type="PATRIC" id="fig|796937.3.peg.2189"/>
<organism evidence="1 2">
    <name type="scientific">Peptoanaerobacter stomatis</name>
    <dbReference type="NCBI Taxonomy" id="796937"/>
    <lineage>
        <taxon>Bacteria</taxon>
        <taxon>Bacillati</taxon>
        <taxon>Bacillota</taxon>
        <taxon>Clostridia</taxon>
        <taxon>Peptostreptococcales</taxon>
        <taxon>Filifactoraceae</taxon>
        <taxon>Peptoanaerobacter</taxon>
    </lineage>
</organism>
<dbReference type="Proteomes" id="UP000006437">
    <property type="component" value="Unassembled WGS sequence"/>
</dbReference>
<dbReference type="EMBL" id="AFZE01000058">
    <property type="protein sequence ID" value="EHL09959.1"/>
    <property type="molecule type" value="Genomic_DNA"/>
</dbReference>
<reference evidence="1 2" key="1">
    <citation type="submission" date="2011-08" db="EMBL/GenBank/DDBJ databases">
        <title>The Genome Sequence of Eubacteriaceae bacterium ACC19a.</title>
        <authorList>
            <consortium name="The Broad Institute Genome Sequencing Platform"/>
            <person name="Earl A."/>
            <person name="Ward D."/>
            <person name="Feldgarden M."/>
            <person name="Gevers D."/>
            <person name="Sizova M."/>
            <person name="Hazen A."/>
            <person name="Epstein S."/>
            <person name="Young S.K."/>
            <person name="Zeng Q."/>
            <person name="Gargeya S."/>
            <person name="Fitzgerald M."/>
            <person name="Haas B."/>
            <person name="Abouelleil A."/>
            <person name="Alvarado L."/>
            <person name="Arachchi H.M."/>
            <person name="Berlin A."/>
            <person name="Brown A."/>
            <person name="Chapman S.B."/>
            <person name="Chen Z."/>
            <person name="Dunbar C."/>
            <person name="Freedman E."/>
            <person name="Gearin G."/>
            <person name="Gellesch M."/>
            <person name="Goldberg J."/>
            <person name="Griggs A."/>
            <person name="Gujja S."/>
            <person name="Heiman D."/>
            <person name="Howarth C."/>
            <person name="Larson L."/>
            <person name="Lui A."/>
            <person name="MacDonald P.J.P."/>
            <person name="Montmayeur A."/>
            <person name="Murphy C."/>
            <person name="Neiman D."/>
            <person name="Pearson M."/>
            <person name="Priest M."/>
            <person name="Roberts A."/>
            <person name="Saif S."/>
            <person name="Shea T."/>
            <person name="Shenoy N."/>
            <person name="Sisk P."/>
            <person name="Stolte C."/>
            <person name="Sykes S."/>
            <person name="Wortman J."/>
            <person name="Nusbaum C."/>
            <person name="Birren B."/>
        </authorList>
    </citation>
    <scope>NUCLEOTIDE SEQUENCE [LARGE SCALE GENOMIC DNA]</scope>
    <source>
        <strain evidence="1 2">ACC19a</strain>
    </source>
</reference>
<evidence type="ECO:0008006" key="3">
    <source>
        <dbReference type="Google" id="ProtNLM"/>
    </source>
</evidence>
<dbReference type="RefSeq" id="WP_009525186.1">
    <property type="nucleotide sequence ID" value="NZ_JH414550.1"/>
</dbReference>
<proteinExistence type="predicted"/>
<evidence type="ECO:0000313" key="2">
    <source>
        <dbReference type="Proteomes" id="UP000006437"/>
    </source>
</evidence>
<protein>
    <recommendedName>
        <fullName evidence="3">Heat-shock protein Hsp90</fullName>
    </recommendedName>
</protein>
<evidence type="ECO:0000313" key="1">
    <source>
        <dbReference type="EMBL" id="EHL09959.1"/>
    </source>
</evidence>
<dbReference type="AlphaFoldDB" id="G9X3J4"/>
<gene>
    <name evidence="1" type="ORF">HMPREF9629_00951</name>
</gene>
<dbReference type="BioCyc" id="EBAC796937-HMP:GMGH-953-MONOMER"/>